<evidence type="ECO:0000313" key="3">
    <source>
        <dbReference type="Proteomes" id="UP000221653"/>
    </source>
</evidence>
<proteinExistence type="predicted"/>
<dbReference type="EMBL" id="PDJF01000001">
    <property type="protein sequence ID" value="PFG27226.1"/>
    <property type="molecule type" value="Genomic_DNA"/>
</dbReference>
<feature type="transmembrane region" description="Helical" evidence="1">
    <location>
        <begin position="25"/>
        <end position="46"/>
    </location>
</feature>
<dbReference type="STRING" id="1724.GCA_001044175_01553"/>
<comment type="caution">
    <text evidence="2">The sequence shown here is derived from an EMBL/GenBank/DDBJ whole genome shotgun (WGS) entry which is preliminary data.</text>
</comment>
<evidence type="ECO:0000256" key="1">
    <source>
        <dbReference type="SAM" id="Phobius"/>
    </source>
</evidence>
<dbReference type="Proteomes" id="UP000221653">
    <property type="component" value="Unassembled WGS sequence"/>
</dbReference>
<keyword evidence="1" id="KW-1133">Transmembrane helix</keyword>
<keyword evidence="1" id="KW-0472">Membrane</keyword>
<accession>A0A2A9DLI1</accession>
<dbReference type="RefSeq" id="WP_098388710.1">
    <property type="nucleotide sequence ID" value="NZ_LS483464.1"/>
</dbReference>
<gene>
    <name evidence="2" type="ORF">ATK06_0277</name>
</gene>
<keyword evidence="1" id="KW-0812">Transmembrane</keyword>
<reference evidence="2 3" key="1">
    <citation type="submission" date="2017-10" db="EMBL/GenBank/DDBJ databases">
        <title>Sequencing the genomes of 1000 actinobacteria strains.</title>
        <authorList>
            <person name="Klenk H.-P."/>
        </authorList>
    </citation>
    <scope>NUCLEOTIDE SEQUENCE [LARGE SCALE GENOMIC DNA]</scope>
    <source>
        <strain evidence="2 3">DSM 20688</strain>
    </source>
</reference>
<protein>
    <submittedName>
        <fullName evidence="2">Uncharacterized protein</fullName>
    </submittedName>
</protein>
<evidence type="ECO:0000313" key="2">
    <source>
        <dbReference type="EMBL" id="PFG27226.1"/>
    </source>
</evidence>
<keyword evidence="3" id="KW-1185">Reference proteome</keyword>
<sequence>MTTNEALDTAKYGEIEPKIAKWADLCIKQTFVVIIAGIILGAILWVAVDGATGEDLGALVWVLAGGGAIALISIRQALLEERV</sequence>
<dbReference type="AlphaFoldDB" id="A0A2A9DLI1"/>
<feature type="transmembrane region" description="Helical" evidence="1">
    <location>
        <begin position="58"/>
        <end position="78"/>
    </location>
</feature>
<name>A0A2A9DLI1_9CORY</name>
<organism evidence="2 3">
    <name type="scientific">Corynebacterium renale</name>
    <dbReference type="NCBI Taxonomy" id="1724"/>
    <lineage>
        <taxon>Bacteria</taxon>
        <taxon>Bacillati</taxon>
        <taxon>Actinomycetota</taxon>
        <taxon>Actinomycetes</taxon>
        <taxon>Mycobacteriales</taxon>
        <taxon>Corynebacteriaceae</taxon>
        <taxon>Corynebacterium</taxon>
    </lineage>
</organism>